<dbReference type="FunFam" id="4.10.270.10:FF:000003">
    <property type="entry name" value="IQ motif containing GTPase activating protein 1"/>
    <property type="match status" value="1"/>
</dbReference>
<dbReference type="Pfam" id="PF00616">
    <property type="entry name" value="RasGAP"/>
    <property type="match status" value="1"/>
</dbReference>
<evidence type="ECO:0000313" key="9">
    <source>
        <dbReference type="Proteomes" id="UP000521322"/>
    </source>
</evidence>
<dbReference type="Gene3D" id="1.10.418.10">
    <property type="entry name" value="Calponin-like domain"/>
    <property type="match status" value="1"/>
</dbReference>
<dbReference type="GO" id="GO:0007173">
    <property type="term" value="P:epidermal growth factor receptor signaling pathway"/>
    <property type="evidence" value="ECO:0007669"/>
    <property type="project" value="TreeGrafter"/>
</dbReference>
<evidence type="ECO:0000259" key="6">
    <source>
        <dbReference type="PROSITE" id="PS50020"/>
    </source>
</evidence>
<sequence>MAAEDVDGLAVSRPHYGSVLDNERLTAEEMDERRRQNVAYEYLCHLEEAKRWMEACLNEELPATTELEEGLRNGVYLAKLGNFFSPKVVSLKKIYDREQTRYKATGLHFRHTDNVIQWLNAMSEIGLPKIFYPETTDIYDRKNMPRCIYCIHALSLYLFKLGLAPQIQDLYGKVDFTEEEISNMRLELEKYGIQMPAFSKIGGILANELSVDEAALHAAVIAINEAIDRQIPADTLTAMKNPNAMLINLDDQLESTYQAILYRAKQDKMENAKNRVPHSDRERDVYEELLTQAEIQGNINKVNTRAAISKIDLALERGDALALYEALATPALGLRGLLQENCDWYFKQLLSDRQQKKEGGLTGPLQKEELQLGVDAANRAAQQYQQRLTAVAKINSAIRMGDAEKTVAEMMNPEAQLPEVYAFAADLYQRELATLQQQSPEAHLTHAELSVAVEMLSSVALINRALDSGDMNTVWKQLCSPVTGLTNIEDENSQRYIDDLVKLKAQTNAEGNEFITWNDIQSCVDHVNKVVHEEHERILAIGLINEALDEGDTKKTIQALQTPAAKLEGVAPKVAQHYQDTLLRAKREKAQDTQDETAVLWLDEIQDGIHKANKDTEESQRFSLGILAINEAVDHGNVTQTLSALRSPDVGLYGVTPECAETYLRELSEVKTRKRAAGGNGSEWVKHWVRGGYHYYHNLRTKEGGWDEPAEFVQNDTQLSREEIQSTISGVTAAYNREQLWLANENLIMKLQACCRGYLVRQEFNSRMNFLKKQVPAITCIQSQWRGYKQRKAYQNRLDYLRAQKDQVVKIQSMTRMYQARRRYRDRLQYFRNHINDIVKIQAFIRANKAREDYKTLINAENPPMAVVRKFVHLLDQSDQDFQEELELMKLREEVVTLIRSNQQLENDLNLMDIKIGLLVKNKITLQDVVSHSKKLTKKNKEQLSDMMMLNKQRGGLKALSKEKREKLEAYQHLFYLLQTNPTYLAKLIFQMPQNKSTKFMDSVIFTLYNYASNQREEYLLLRLFQTALQEEIKSKVDQIHEIVTGNPTVIKMVVSFNRGARGQNALRQILAPVVKEIIEDKSLNIKTDPVDIYKSWVNQMESQTGEASKLPYDVTPEQALSHEEVRTRLDTSIRNMRTVTDKFLSAIISSVDKIPYGMRFIAKVLKDSLHEKFPDAGEDELLKIVGNLLYYRYMNPAIVAPDAFDIIDLSAGGQLTTDQRRNLGSIAKMLQHAASNKMFMGDNAHLSIINEYLLQSYQKFRRFFQAACEVPELQDKFNIDEYSDLVTLTKPVIYISIGEIINTHTLLLDHQDAIAPEHNDPIHELLDDLGEVPTIESLIGESSGNVNDPNREMLAKTEVSLTLTNKFDVPGDENAEVDARTILLNTKRLIVDVIRFQPGETLTEILETSATSEQEAEHHRAMQKRAIRDAKTPDKMKKSVSVKEDGNLSLQEKKEKIKAGLKKLTELGPVNTKNRYQELINDIAKDIRNQRRYRQRRKAELVKLQQTYSALNSKATFYGEQVDYYKSYIKTCLDNLASKGKVSKKPREMKGKNSKKISLKYTAARLHEKGVLLEIEDLQGNQFKNVIFEISPTEEVGDFEVKAKFMGVQMETFMLHYQDLLQLQYEGVAVMKLFDRAKVNVNLLIFLLNKKFYGK</sequence>
<gene>
    <name evidence="8" type="primary">Iqgap1</name>
    <name evidence="8" type="ORF">DASBRO_R07329</name>
</gene>
<accession>A0A7K6I7C9</accession>
<evidence type="ECO:0000259" key="5">
    <source>
        <dbReference type="PROSITE" id="PS50018"/>
    </source>
</evidence>
<dbReference type="SUPFAM" id="SSF52540">
    <property type="entry name" value="P-loop containing nucleoside triphosphate hydrolases"/>
    <property type="match status" value="1"/>
</dbReference>
<dbReference type="PROSITE" id="PS50018">
    <property type="entry name" value="RAS_GTPASE_ACTIV_2"/>
    <property type="match status" value="1"/>
</dbReference>
<dbReference type="PROSITE" id="PS50020">
    <property type="entry name" value="WW_DOMAIN_2"/>
    <property type="match status" value="1"/>
</dbReference>
<dbReference type="InterPro" id="IPR036872">
    <property type="entry name" value="CH_dom_sf"/>
</dbReference>
<dbReference type="Gene3D" id="4.10.270.10">
    <property type="entry name" value="Myosin, subunit A"/>
    <property type="match status" value="1"/>
</dbReference>
<dbReference type="SUPFAM" id="SSF48350">
    <property type="entry name" value="GTPase activation domain, GAP"/>
    <property type="match status" value="1"/>
</dbReference>
<dbReference type="Pfam" id="PF03836">
    <property type="entry name" value="RasGAP_C"/>
    <property type="match status" value="1"/>
</dbReference>
<feature type="coiled-coil region" evidence="4">
    <location>
        <begin position="167"/>
        <end position="194"/>
    </location>
</feature>
<feature type="domain" description="WW" evidence="6">
    <location>
        <begin position="684"/>
        <end position="711"/>
    </location>
</feature>
<dbReference type="SUPFAM" id="SSF143885">
    <property type="entry name" value="RGC domain-like"/>
    <property type="match status" value="1"/>
</dbReference>
<evidence type="ECO:0000256" key="1">
    <source>
        <dbReference type="ARBA" id="ARBA00022553"/>
    </source>
</evidence>
<dbReference type="InterPro" id="IPR001202">
    <property type="entry name" value="WW_dom"/>
</dbReference>
<dbReference type="CDD" id="cd05133">
    <property type="entry name" value="RasGAP_IQGAP1"/>
    <property type="match status" value="1"/>
</dbReference>
<dbReference type="PANTHER" id="PTHR14149:SF15">
    <property type="entry name" value="RAS GTPASE-ACTIVATING-LIKE PROTEIN IQGAP1"/>
    <property type="match status" value="1"/>
</dbReference>
<dbReference type="SMART" id="SM00456">
    <property type="entry name" value="WW"/>
    <property type="match status" value="1"/>
</dbReference>
<dbReference type="InterPro" id="IPR001715">
    <property type="entry name" value="CH_dom"/>
</dbReference>
<dbReference type="PROSITE" id="PS50096">
    <property type="entry name" value="IQ"/>
    <property type="match status" value="4"/>
</dbReference>
<dbReference type="GO" id="GO:1903479">
    <property type="term" value="P:mitotic actomyosin contractile ring assembly actin filament organization"/>
    <property type="evidence" value="ECO:0007669"/>
    <property type="project" value="TreeGrafter"/>
</dbReference>
<protein>
    <submittedName>
        <fullName evidence="8">IQGA1 protein</fullName>
    </submittedName>
</protein>
<keyword evidence="1" id="KW-0597">Phosphoprotein</keyword>
<dbReference type="SMART" id="SM00033">
    <property type="entry name" value="CH"/>
    <property type="match status" value="1"/>
</dbReference>
<dbReference type="GO" id="GO:0005634">
    <property type="term" value="C:nucleus"/>
    <property type="evidence" value="ECO:0007669"/>
    <property type="project" value="TreeGrafter"/>
</dbReference>
<dbReference type="SMART" id="SM00323">
    <property type="entry name" value="RasGAP"/>
    <property type="match status" value="1"/>
</dbReference>
<dbReference type="PROSITE" id="PS50021">
    <property type="entry name" value="CH"/>
    <property type="match status" value="1"/>
</dbReference>
<dbReference type="GO" id="GO:0051015">
    <property type="term" value="F:actin filament binding"/>
    <property type="evidence" value="ECO:0007669"/>
    <property type="project" value="TreeGrafter"/>
</dbReference>
<evidence type="ECO:0000256" key="3">
    <source>
        <dbReference type="ARBA" id="ARBA00022860"/>
    </source>
</evidence>
<organism evidence="8 9">
    <name type="scientific">Dasyornis broadbenti</name>
    <name type="common">rufous bristle-bird</name>
    <dbReference type="NCBI Taxonomy" id="243059"/>
    <lineage>
        <taxon>Eukaryota</taxon>
        <taxon>Metazoa</taxon>
        <taxon>Chordata</taxon>
        <taxon>Craniata</taxon>
        <taxon>Vertebrata</taxon>
        <taxon>Euteleostomi</taxon>
        <taxon>Archelosauria</taxon>
        <taxon>Archosauria</taxon>
        <taxon>Dinosauria</taxon>
        <taxon>Saurischia</taxon>
        <taxon>Theropoda</taxon>
        <taxon>Coelurosauria</taxon>
        <taxon>Aves</taxon>
        <taxon>Neognathae</taxon>
        <taxon>Neoaves</taxon>
        <taxon>Telluraves</taxon>
        <taxon>Australaves</taxon>
        <taxon>Passeriformes</taxon>
        <taxon>Meliphagoidea</taxon>
        <taxon>Dasyornithidae</taxon>
        <taxon>Dasyornis</taxon>
    </lineage>
</organism>
<dbReference type="PROSITE" id="PS00509">
    <property type="entry name" value="RAS_GTPASE_ACTIV_1"/>
    <property type="match status" value="1"/>
</dbReference>
<dbReference type="Proteomes" id="UP000521322">
    <property type="component" value="Unassembled WGS sequence"/>
</dbReference>
<evidence type="ECO:0000313" key="8">
    <source>
        <dbReference type="EMBL" id="NWV83926.1"/>
    </source>
</evidence>
<feature type="domain" description="Calponin-homology (CH)" evidence="7">
    <location>
        <begin position="43"/>
        <end position="158"/>
    </location>
</feature>
<dbReference type="Gene3D" id="1.20.5.190">
    <property type="match status" value="1"/>
</dbReference>
<feature type="non-terminal residue" evidence="8">
    <location>
        <position position="1"/>
    </location>
</feature>
<comment type="caution">
    <text evidence="8">The sequence shown here is derived from an EMBL/GenBank/DDBJ whole genome shotgun (WGS) entry which is preliminary data.</text>
</comment>
<keyword evidence="2" id="KW-0677">Repeat</keyword>
<proteinExistence type="predicted"/>
<dbReference type="InterPro" id="IPR001936">
    <property type="entry name" value="RasGAP_dom"/>
</dbReference>
<evidence type="ECO:0000256" key="4">
    <source>
        <dbReference type="SAM" id="Coils"/>
    </source>
</evidence>
<dbReference type="InterPro" id="IPR008936">
    <property type="entry name" value="Rho_GTPase_activation_prot"/>
</dbReference>
<dbReference type="InterPro" id="IPR023152">
    <property type="entry name" value="RasGAP_CS"/>
</dbReference>
<evidence type="ECO:0000256" key="2">
    <source>
        <dbReference type="ARBA" id="ARBA00022737"/>
    </source>
</evidence>
<name>A0A7K6I7C9_9PASS</name>
<keyword evidence="4" id="KW-0175">Coiled coil</keyword>
<dbReference type="PROSITE" id="PS01159">
    <property type="entry name" value="WW_DOMAIN_1"/>
    <property type="match status" value="1"/>
</dbReference>
<dbReference type="InterPro" id="IPR000593">
    <property type="entry name" value="RasGAP_C"/>
</dbReference>
<dbReference type="GO" id="GO:0005938">
    <property type="term" value="C:cell cortex"/>
    <property type="evidence" value="ECO:0007669"/>
    <property type="project" value="TreeGrafter"/>
</dbReference>
<dbReference type="GO" id="GO:0005516">
    <property type="term" value="F:calmodulin binding"/>
    <property type="evidence" value="ECO:0007669"/>
    <property type="project" value="UniProtKB-KW"/>
</dbReference>
<dbReference type="GO" id="GO:0010761">
    <property type="term" value="P:fibroblast migration"/>
    <property type="evidence" value="ECO:0007669"/>
    <property type="project" value="TreeGrafter"/>
</dbReference>
<reference evidence="8 9" key="1">
    <citation type="submission" date="2019-09" db="EMBL/GenBank/DDBJ databases">
        <title>Bird 10,000 Genomes (B10K) Project - Family phase.</title>
        <authorList>
            <person name="Zhang G."/>
        </authorList>
    </citation>
    <scope>NUCLEOTIDE SEQUENCE [LARGE SCALE GENOMIC DNA]</scope>
    <source>
        <strain evidence="8">B10K-DU-029-49</strain>
        <tissue evidence="8">Liver</tissue>
    </source>
</reference>
<dbReference type="Pfam" id="PF00307">
    <property type="entry name" value="CH"/>
    <property type="match status" value="1"/>
</dbReference>
<dbReference type="FunFam" id="1.10.418.10:FF:000013">
    <property type="entry name" value="IQ motif containing GTPase activating protein 1"/>
    <property type="match status" value="1"/>
</dbReference>
<dbReference type="SMART" id="SM00015">
    <property type="entry name" value="IQ"/>
    <property type="match status" value="4"/>
</dbReference>
<dbReference type="CDD" id="cd00201">
    <property type="entry name" value="WW"/>
    <property type="match status" value="1"/>
</dbReference>
<dbReference type="SUPFAM" id="SSF47576">
    <property type="entry name" value="Calponin-homology domain, CH-domain"/>
    <property type="match status" value="1"/>
</dbReference>
<feature type="non-terminal residue" evidence="8">
    <location>
        <position position="1656"/>
    </location>
</feature>
<keyword evidence="3" id="KW-0112">Calmodulin-binding</keyword>
<dbReference type="InterPro" id="IPR027417">
    <property type="entry name" value="P-loop_NTPase"/>
</dbReference>
<dbReference type="GO" id="GO:0005096">
    <property type="term" value="F:GTPase activator activity"/>
    <property type="evidence" value="ECO:0007669"/>
    <property type="project" value="TreeGrafter"/>
</dbReference>
<dbReference type="GO" id="GO:0120025">
    <property type="term" value="C:plasma membrane bounded cell projection"/>
    <property type="evidence" value="ECO:0007669"/>
    <property type="project" value="UniProtKB-ARBA"/>
</dbReference>
<feature type="domain" description="Ras-GAP" evidence="5">
    <location>
        <begin position="1003"/>
        <end position="1236"/>
    </location>
</feature>
<dbReference type="Gene3D" id="2.20.70.10">
    <property type="match status" value="1"/>
</dbReference>
<evidence type="ECO:0000259" key="7">
    <source>
        <dbReference type="PROSITE" id="PS50021"/>
    </source>
</evidence>
<dbReference type="Gene3D" id="1.10.506.10">
    <property type="entry name" value="GTPase Activation - p120gap, domain 1"/>
    <property type="match status" value="1"/>
</dbReference>
<keyword evidence="9" id="KW-1185">Reference proteome</keyword>
<dbReference type="PANTHER" id="PTHR14149">
    <property type="entry name" value="RAS GTPASE-ACTIVATING PROTEIN WITH IQ MOTIF"/>
    <property type="match status" value="1"/>
</dbReference>
<dbReference type="InterPro" id="IPR000048">
    <property type="entry name" value="IQ_motif_EF-hand-BS"/>
</dbReference>
<dbReference type="EMBL" id="VZRN01005463">
    <property type="protein sequence ID" value="NWV83926.1"/>
    <property type="molecule type" value="Genomic_DNA"/>
</dbReference>
<dbReference type="FunFam" id="1.10.506.10:FF:000004">
    <property type="entry name" value="IQ motif containing GTPase activating protein 1"/>
    <property type="match status" value="1"/>
</dbReference>
<dbReference type="Pfam" id="PF00612">
    <property type="entry name" value="IQ"/>
    <property type="match status" value="4"/>
</dbReference>